<accession>A0ABX5PXL9</accession>
<organism evidence="1 2">
    <name type="scientific">Nonlabens dokdonensis</name>
    <dbReference type="NCBI Taxonomy" id="328515"/>
    <lineage>
        <taxon>Bacteria</taxon>
        <taxon>Pseudomonadati</taxon>
        <taxon>Bacteroidota</taxon>
        <taxon>Flavobacteriia</taxon>
        <taxon>Flavobacteriales</taxon>
        <taxon>Flavobacteriaceae</taxon>
        <taxon>Nonlabens</taxon>
    </lineage>
</organism>
<sequence length="159" mass="18273">MIKSKHSIEVLLPINEVMELFKNQDYFKFWQKGLVDSKAISGAPGAVNSTREMSIKVAGALIKMKEEITTVDLPHLWEATYRTKGVLNKQSNRFRESETKINGKLIKTTLWDATSTFKFTGFMRLIGKAQPQLFKGQTLQHMQDFKTFAEHQDDFITNK</sequence>
<dbReference type="InterPro" id="IPR023393">
    <property type="entry name" value="START-like_dom_sf"/>
</dbReference>
<dbReference type="Gene3D" id="3.30.530.20">
    <property type="match status" value="1"/>
</dbReference>
<protein>
    <recommendedName>
        <fullName evidence="3">SRPBCC family protein</fullName>
    </recommendedName>
</protein>
<name>A0ABX5PXL9_9FLAO</name>
<gene>
    <name evidence="1" type="ORF">LX97_02303</name>
</gene>
<dbReference type="EMBL" id="QKZR01000003">
    <property type="protein sequence ID" value="PZX39943.1"/>
    <property type="molecule type" value="Genomic_DNA"/>
</dbReference>
<dbReference type="RefSeq" id="WP_041567117.1">
    <property type="nucleotide sequence ID" value="NZ_QKZR01000003.1"/>
</dbReference>
<keyword evidence="2" id="KW-1185">Reference proteome</keyword>
<proteinExistence type="predicted"/>
<dbReference type="CDD" id="cd07812">
    <property type="entry name" value="SRPBCC"/>
    <property type="match status" value="1"/>
</dbReference>
<evidence type="ECO:0000313" key="1">
    <source>
        <dbReference type="EMBL" id="PZX39943.1"/>
    </source>
</evidence>
<evidence type="ECO:0008006" key="3">
    <source>
        <dbReference type="Google" id="ProtNLM"/>
    </source>
</evidence>
<dbReference type="Proteomes" id="UP000248584">
    <property type="component" value="Unassembled WGS sequence"/>
</dbReference>
<reference evidence="1 2" key="1">
    <citation type="submission" date="2018-06" db="EMBL/GenBank/DDBJ databases">
        <title>Genomic Encyclopedia of Archaeal and Bacterial Type Strains, Phase II (KMG-II): from individual species to whole genera.</title>
        <authorList>
            <person name="Goeker M."/>
        </authorList>
    </citation>
    <scope>NUCLEOTIDE SEQUENCE [LARGE SCALE GENOMIC DNA]</scope>
    <source>
        <strain evidence="1 2">DSM 17205</strain>
    </source>
</reference>
<dbReference type="SUPFAM" id="SSF55961">
    <property type="entry name" value="Bet v1-like"/>
    <property type="match status" value="1"/>
</dbReference>
<evidence type="ECO:0000313" key="2">
    <source>
        <dbReference type="Proteomes" id="UP000248584"/>
    </source>
</evidence>
<comment type="caution">
    <text evidence="1">The sequence shown here is derived from an EMBL/GenBank/DDBJ whole genome shotgun (WGS) entry which is preliminary data.</text>
</comment>